<protein>
    <recommendedName>
        <fullName evidence="10">BED-type domain-containing protein</fullName>
    </recommendedName>
</protein>
<evidence type="ECO:0000256" key="6">
    <source>
        <dbReference type="SAM" id="MobiDB-lite"/>
    </source>
</evidence>
<evidence type="ECO:0000313" key="9">
    <source>
        <dbReference type="Proteomes" id="UP001107558"/>
    </source>
</evidence>
<feature type="transmembrane region" description="Helical" evidence="7">
    <location>
        <begin position="844"/>
        <end position="862"/>
    </location>
</feature>
<evidence type="ECO:0008006" key="10">
    <source>
        <dbReference type="Google" id="ProtNLM"/>
    </source>
</evidence>
<feature type="transmembrane region" description="Helical" evidence="7">
    <location>
        <begin position="989"/>
        <end position="1008"/>
    </location>
</feature>
<evidence type="ECO:0000256" key="7">
    <source>
        <dbReference type="SAM" id="Phobius"/>
    </source>
</evidence>
<keyword evidence="3 7" id="KW-1133">Transmembrane helix</keyword>
<dbReference type="InterPro" id="IPR000515">
    <property type="entry name" value="MetI-like"/>
</dbReference>
<dbReference type="CDD" id="cd06261">
    <property type="entry name" value="TM_PBP2"/>
    <property type="match status" value="1"/>
</dbReference>
<keyword evidence="9" id="KW-1185">Reference proteome</keyword>
<evidence type="ECO:0000256" key="5">
    <source>
        <dbReference type="SAM" id="Coils"/>
    </source>
</evidence>
<feature type="transmembrane region" description="Helical" evidence="7">
    <location>
        <begin position="958"/>
        <end position="982"/>
    </location>
</feature>
<evidence type="ECO:0000313" key="8">
    <source>
        <dbReference type="EMBL" id="KAG5671621.1"/>
    </source>
</evidence>
<feature type="transmembrane region" description="Helical" evidence="7">
    <location>
        <begin position="1074"/>
        <end position="1097"/>
    </location>
</feature>
<comment type="caution">
    <text evidence="8">The sequence shown here is derived from an EMBL/GenBank/DDBJ whole genome shotgun (WGS) entry which is preliminary data.</text>
</comment>
<gene>
    <name evidence="8" type="ORF">PVAND_001814</name>
</gene>
<feature type="coiled-coil region" evidence="5">
    <location>
        <begin position="123"/>
        <end position="157"/>
    </location>
</feature>
<feature type="transmembrane region" description="Helical" evidence="7">
    <location>
        <begin position="882"/>
        <end position="901"/>
    </location>
</feature>
<sequence>MNNDDEVLMDNFNQEDSTTESTCGSGLGLSKNEVIKLLYNQDSEIELIAPEKFKSAIWERFRIIFYKGARLNYVQCIGCSLVLVYKSRTGTASLLRHRCQRFPISVYDLKLENHRAIFAAAGQLNLLNEMASTNNENIELKQEMLTDEEESEEQEQDHDDDSQFIADQTDKGLLESFSLLEKTFITGDELLLSREEIEHAKRNNDPDLFFERPRNHRHSSTWDRFEIVYYRNVRQNFAKCFSCNSIVSYKKTTGTASLIRHKCKSANQQQQQHQSNNVKIENVTGLLLASASASASTITSQPPTLTPAPPVFQHKQSTSSASVSSSTNSLTKNDQKILAIAHSKSDVMNYAEKNLVDAQIQWLCQSLISTEILSEPCYLDFLQNLIHYGADHGKQSVIKFINRETISQEIIPKKCAALQNELMNELRNTEFSISYLCWEDCHNEKYITVFAYYFTNAFVYKHKVLGTQRNSSGQNNVNNIIKIVKDIVKPYKSANDEPIKCVAENSCSDFTIYPCIISRISKVIIAAINANDDNKIFFKKIYQKAHELMCETVKYNFEDSNDEHKMKIFYSLHQFIKNNEIQNNAITKKFSNLLGILFEAIASLTEISDDGVRCVTANRVYLWHKKFLKYYSEYTCDDKIVNNIGAMILKLIKENFTNSIHELYQITVFLNPNFKSLKFLSSSERNDLLEIIRKNLKKLMSEDSTIQPPLTKKQKTSQNQTHLNDTFFEFMDLSMENIDDQVNSEIQRYMGFKLESLVDIIDFWATNDSFPSRDRFLESSQQIEALVERFSREANLSDSPPAAGIVGKIPLAYGKPSEIKVFGILYLRLLASTFSCGGTGLKTLFLRILALPTFLSLLWIFYNNIGDDSHGFFSKNSLVLNVLGFSYGVGILTTVSLFPIWRKRFVQEQLEGLYSGVTLLLSYNCYSIPFSFISSALAASVIYPLVLDPSNLENGYPFIYIFVSIWTSYMLSEQLSIFFLFFIKSPINAVVAVSYIITLSLVLASGTVRSWKGLVPILQDNAKATHSRYASELLHSAIFLSRRMHCVPKNNITCPSPKEFLLERLNFQNVTNEFIDISIAFAFAIGLAFFNMIVYLFPKKTKNT</sequence>
<keyword evidence="2 7" id="KW-0812">Transmembrane</keyword>
<evidence type="ECO:0000256" key="4">
    <source>
        <dbReference type="ARBA" id="ARBA00023136"/>
    </source>
</evidence>
<reference evidence="8" key="1">
    <citation type="submission" date="2021-03" db="EMBL/GenBank/DDBJ databases">
        <title>Chromosome level genome of the anhydrobiotic midge Polypedilum vanderplanki.</title>
        <authorList>
            <person name="Yoshida Y."/>
            <person name="Kikawada T."/>
            <person name="Gusev O."/>
        </authorList>
    </citation>
    <scope>NUCLEOTIDE SEQUENCE</scope>
    <source>
        <strain evidence="8">NIAS01</strain>
        <tissue evidence="8">Whole body or cell culture</tissue>
    </source>
</reference>
<feature type="region of interest" description="Disordered" evidence="6">
    <location>
        <begin position="298"/>
        <end position="328"/>
    </location>
</feature>
<dbReference type="GO" id="GO:0055085">
    <property type="term" value="P:transmembrane transport"/>
    <property type="evidence" value="ECO:0007669"/>
    <property type="project" value="InterPro"/>
</dbReference>
<evidence type="ECO:0000256" key="3">
    <source>
        <dbReference type="ARBA" id="ARBA00022989"/>
    </source>
</evidence>
<name>A0A9J6BPJ4_POLVA</name>
<feature type="transmembrane region" description="Helical" evidence="7">
    <location>
        <begin position="819"/>
        <end position="837"/>
    </location>
</feature>
<proteinExistence type="predicted"/>
<accession>A0A9J6BPJ4</accession>
<evidence type="ECO:0000256" key="1">
    <source>
        <dbReference type="ARBA" id="ARBA00004141"/>
    </source>
</evidence>
<dbReference type="EMBL" id="JADBJN010000003">
    <property type="protein sequence ID" value="KAG5671621.1"/>
    <property type="molecule type" value="Genomic_DNA"/>
</dbReference>
<comment type="subcellular location">
    <subcellularLocation>
        <location evidence="1">Membrane</location>
        <topology evidence="1">Multi-pass membrane protein</topology>
    </subcellularLocation>
</comment>
<keyword evidence="4 7" id="KW-0472">Membrane</keyword>
<dbReference type="Proteomes" id="UP001107558">
    <property type="component" value="Chromosome 3"/>
</dbReference>
<keyword evidence="5" id="KW-0175">Coiled coil</keyword>
<dbReference type="AlphaFoldDB" id="A0A9J6BPJ4"/>
<feature type="transmembrane region" description="Helical" evidence="7">
    <location>
        <begin position="913"/>
        <end position="946"/>
    </location>
</feature>
<organism evidence="8 9">
    <name type="scientific">Polypedilum vanderplanki</name>
    <name type="common">Sleeping chironomid midge</name>
    <dbReference type="NCBI Taxonomy" id="319348"/>
    <lineage>
        <taxon>Eukaryota</taxon>
        <taxon>Metazoa</taxon>
        <taxon>Ecdysozoa</taxon>
        <taxon>Arthropoda</taxon>
        <taxon>Hexapoda</taxon>
        <taxon>Insecta</taxon>
        <taxon>Pterygota</taxon>
        <taxon>Neoptera</taxon>
        <taxon>Endopterygota</taxon>
        <taxon>Diptera</taxon>
        <taxon>Nematocera</taxon>
        <taxon>Chironomoidea</taxon>
        <taxon>Chironomidae</taxon>
        <taxon>Chironominae</taxon>
        <taxon>Polypedilum</taxon>
        <taxon>Polypedilum</taxon>
    </lineage>
</organism>
<feature type="compositionally biased region" description="Low complexity" evidence="6">
    <location>
        <begin position="317"/>
        <end position="328"/>
    </location>
</feature>
<evidence type="ECO:0000256" key="2">
    <source>
        <dbReference type="ARBA" id="ARBA00022692"/>
    </source>
</evidence>
<dbReference type="GO" id="GO:0016020">
    <property type="term" value="C:membrane"/>
    <property type="evidence" value="ECO:0007669"/>
    <property type="project" value="UniProtKB-SubCell"/>
</dbReference>
<dbReference type="InterPro" id="IPR012337">
    <property type="entry name" value="RNaseH-like_sf"/>
</dbReference>
<dbReference type="OrthoDB" id="10051975at2759"/>
<dbReference type="SMART" id="SM00614">
    <property type="entry name" value="ZnF_BED"/>
    <property type="match status" value="2"/>
</dbReference>
<dbReference type="SUPFAM" id="SSF53098">
    <property type="entry name" value="Ribonuclease H-like"/>
    <property type="match status" value="1"/>
</dbReference>